<evidence type="ECO:0000256" key="5">
    <source>
        <dbReference type="ARBA" id="ARBA00022989"/>
    </source>
</evidence>
<sequence length="260" mass="29044">MKKYLTALVFALMPGMVLAAPAGVPLEEANIDLSDKASLQDGARTFVNYCMGCHSAEHQRYQRVADDLGISEELMVENLIFTDGTLIGEHMKNGMRREDAAAWLGAPAPDLTMVSRVRGEDWVYTYLKSFYEDLSRPLGANNAVFANVGMPNVLMELQGRQLKGCAQAPVREGGSVQRDPLTGEVVMEEQCDVLYVEEGTGTQTAEEFDTTVRNLAAFLAYSADPIKLERHRIGTYVLLYLAFFFIFAVLLKREYWKDIH</sequence>
<organism evidence="12 13">
    <name type="scientific">Halopseudomonas salegens</name>
    <dbReference type="NCBI Taxonomy" id="1434072"/>
    <lineage>
        <taxon>Bacteria</taxon>
        <taxon>Pseudomonadati</taxon>
        <taxon>Pseudomonadota</taxon>
        <taxon>Gammaproteobacteria</taxon>
        <taxon>Pseudomonadales</taxon>
        <taxon>Pseudomonadaceae</taxon>
        <taxon>Halopseudomonas</taxon>
    </lineage>
</organism>
<reference evidence="13" key="1">
    <citation type="submission" date="2016-10" db="EMBL/GenBank/DDBJ databases">
        <authorList>
            <person name="Varghese N."/>
            <person name="Submissions S."/>
        </authorList>
    </citation>
    <scope>NUCLEOTIDE SEQUENCE [LARGE SCALE GENOMIC DNA]</scope>
    <source>
        <strain evidence="13">CECT 8338</strain>
    </source>
</reference>
<dbReference type="GO" id="GO:0046872">
    <property type="term" value="F:metal ion binding"/>
    <property type="evidence" value="ECO:0007669"/>
    <property type="project" value="UniProtKB-KW"/>
</dbReference>
<name>A0A1H2GT12_9GAMM</name>
<evidence type="ECO:0000259" key="11">
    <source>
        <dbReference type="PROSITE" id="PS51007"/>
    </source>
</evidence>
<evidence type="ECO:0000313" key="13">
    <source>
        <dbReference type="Proteomes" id="UP000243924"/>
    </source>
</evidence>
<dbReference type="InterPro" id="IPR009056">
    <property type="entry name" value="Cyt_c-like_dom"/>
</dbReference>
<dbReference type="PANTHER" id="PTHR10266">
    <property type="entry name" value="CYTOCHROME C1"/>
    <property type="match status" value="1"/>
</dbReference>
<dbReference type="RefSeq" id="WP_092387415.1">
    <property type="nucleotide sequence ID" value="NZ_LT629787.1"/>
</dbReference>
<dbReference type="STRING" id="1434072.SAMN05216210_2521"/>
<dbReference type="OrthoDB" id="9798864at2"/>
<keyword evidence="13" id="KW-1185">Reference proteome</keyword>
<keyword evidence="5 9" id="KW-1133">Transmembrane helix</keyword>
<dbReference type="Pfam" id="PF02167">
    <property type="entry name" value="Cytochrom_C1"/>
    <property type="match status" value="1"/>
</dbReference>
<evidence type="ECO:0000256" key="9">
    <source>
        <dbReference type="SAM" id="Phobius"/>
    </source>
</evidence>
<dbReference type="GO" id="GO:0016020">
    <property type="term" value="C:membrane"/>
    <property type="evidence" value="ECO:0007669"/>
    <property type="project" value="UniProtKB-SubCell"/>
</dbReference>
<evidence type="ECO:0000256" key="3">
    <source>
        <dbReference type="ARBA" id="ARBA00022692"/>
    </source>
</evidence>
<keyword evidence="7 9" id="KW-0472">Membrane</keyword>
<feature type="binding site" description="covalent" evidence="8">
    <location>
        <position position="54"/>
    </location>
    <ligand>
        <name>heme c</name>
        <dbReference type="ChEBI" id="CHEBI:61717"/>
    </ligand>
</feature>
<dbReference type="InterPro" id="IPR002326">
    <property type="entry name" value="Cyt_c1"/>
</dbReference>
<dbReference type="EMBL" id="LT629787">
    <property type="protein sequence ID" value="SDU22621.1"/>
    <property type="molecule type" value="Genomic_DNA"/>
</dbReference>
<feature type="binding site" description="covalent" evidence="8">
    <location>
        <position position="53"/>
    </location>
    <ligand>
        <name>heme c</name>
        <dbReference type="ChEBI" id="CHEBI:61717"/>
    </ligand>
</feature>
<dbReference type="Gene3D" id="1.10.760.10">
    <property type="entry name" value="Cytochrome c-like domain"/>
    <property type="match status" value="1"/>
</dbReference>
<evidence type="ECO:0000256" key="2">
    <source>
        <dbReference type="ARBA" id="ARBA00022617"/>
    </source>
</evidence>
<dbReference type="PROSITE" id="PS51007">
    <property type="entry name" value="CYTC"/>
    <property type="match status" value="1"/>
</dbReference>
<comment type="subcellular location">
    <subcellularLocation>
        <location evidence="1">Membrane</location>
    </subcellularLocation>
</comment>
<evidence type="ECO:0000256" key="7">
    <source>
        <dbReference type="ARBA" id="ARBA00023136"/>
    </source>
</evidence>
<dbReference type="Proteomes" id="UP000243924">
    <property type="component" value="Chromosome I"/>
</dbReference>
<keyword evidence="6 8" id="KW-0408">Iron</keyword>
<feature type="binding site" description="covalent" evidence="8">
    <location>
        <position position="50"/>
    </location>
    <ligand>
        <name>heme c</name>
        <dbReference type="ChEBI" id="CHEBI:61717"/>
    </ligand>
</feature>
<dbReference type="AlphaFoldDB" id="A0A1H2GT12"/>
<dbReference type="SUPFAM" id="SSF46626">
    <property type="entry name" value="Cytochrome c"/>
    <property type="match status" value="1"/>
</dbReference>
<evidence type="ECO:0000313" key="12">
    <source>
        <dbReference type="EMBL" id="SDU22621.1"/>
    </source>
</evidence>
<feature type="transmembrane region" description="Helical" evidence="9">
    <location>
        <begin position="233"/>
        <end position="251"/>
    </location>
</feature>
<proteinExistence type="predicted"/>
<evidence type="ECO:0000256" key="10">
    <source>
        <dbReference type="SAM" id="SignalP"/>
    </source>
</evidence>
<protein>
    <submittedName>
        <fullName evidence="12">Ubiquinol-cytochrome c reductase cytochrome c1 subunit</fullName>
    </submittedName>
</protein>
<feature type="chain" id="PRO_5009275086" evidence="10">
    <location>
        <begin position="20"/>
        <end position="260"/>
    </location>
</feature>
<dbReference type="InterPro" id="IPR036909">
    <property type="entry name" value="Cyt_c-like_dom_sf"/>
</dbReference>
<gene>
    <name evidence="12" type="ORF">SAMN05216210_2521</name>
</gene>
<evidence type="ECO:0000256" key="6">
    <source>
        <dbReference type="ARBA" id="ARBA00023004"/>
    </source>
</evidence>
<keyword evidence="2 8" id="KW-0349">Heme</keyword>
<feature type="domain" description="Cytochrome c" evidence="11">
    <location>
        <begin position="37"/>
        <end position="223"/>
    </location>
</feature>
<keyword evidence="3 9" id="KW-0812">Transmembrane</keyword>
<evidence type="ECO:0000256" key="4">
    <source>
        <dbReference type="ARBA" id="ARBA00022723"/>
    </source>
</evidence>
<accession>A0A1H2GT12</accession>
<feature type="signal peptide" evidence="10">
    <location>
        <begin position="1"/>
        <end position="19"/>
    </location>
</feature>
<comment type="cofactor">
    <cofactor evidence="8">
        <name>heme c</name>
        <dbReference type="ChEBI" id="CHEBI:61717"/>
    </cofactor>
    <text evidence="8">Binds 1 heme c group covalently per subunit.</text>
</comment>
<evidence type="ECO:0000256" key="1">
    <source>
        <dbReference type="ARBA" id="ARBA00004370"/>
    </source>
</evidence>
<evidence type="ECO:0000256" key="8">
    <source>
        <dbReference type="PIRSR" id="PIRSR602326-1"/>
    </source>
</evidence>
<keyword evidence="4 8" id="KW-0479">Metal-binding</keyword>
<keyword evidence="10" id="KW-0732">Signal</keyword>
<dbReference type="GO" id="GO:0020037">
    <property type="term" value="F:heme binding"/>
    <property type="evidence" value="ECO:0007669"/>
    <property type="project" value="InterPro"/>
</dbReference>
<dbReference type="GO" id="GO:0009055">
    <property type="term" value="F:electron transfer activity"/>
    <property type="evidence" value="ECO:0007669"/>
    <property type="project" value="InterPro"/>
</dbReference>
<dbReference type="PANTHER" id="PTHR10266:SF3">
    <property type="entry name" value="CYTOCHROME C1, HEME PROTEIN, MITOCHONDRIAL"/>
    <property type="match status" value="1"/>
</dbReference>